<reference evidence="2 3" key="1">
    <citation type="journal article" date="2014" name="PLoS ONE">
        <title>Global Analysis of Gene Expression Profiles in Physic Nut (Jatropha curcas L.) Seedlings Exposed to Salt Stress.</title>
        <authorList>
            <person name="Zhang L."/>
            <person name="Zhang C."/>
            <person name="Wu P."/>
            <person name="Chen Y."/>
            <person name="Li M."/>
            <person name="Jiang H."/>
            <person name="Wu G."/>
        </authorList>
    </citation>
    <scope>NUCLEOTIDE SEQUENCE [LARGE SCALE GENOMIC DNA]</scope>
    <source>
        <strain evidence="3">cv. GZQX0401</strain>
        <tissue evidence="2">Young leaves</tissue>
    </source>
</reference>
<dbReference type="PANTHER" id="PTHR34067:SF24">
    <property type="entry name" value="METHYL-CPG-BINDING DOMAIN-CONTAINING PROTEIN 13"/>
    <property type="match status" value="1"/>
</dbReference>
<feature type="compositionally biased region" description="Basic and acidic residues" evidence="1">
    <location>
        <begin position="54"/>
        <end position="67"/>
    </location>
</feature>
<dbReference type="OrthoDB" id="10072024at2759"/>
<gene>
    <name evidence="2" type="ORF">JCGZ_26131</name>
</gene>
<dbReference type="InterPro" id="IPR038945">
    <property type="entry name" value="MBD13-like"/>
</dbReference>
<proteinExistence type="predicted"/>
<protein>
    <submittedName>
        <fullName evidence="2">Uncharacterized protein</fullName>
    </submittedName>
</protein>
<feature type="compositionally biased region" description="Polar residues" evidence="1">
    <location>
        <begin position="269"/>
        <end position="280"/>
    </location>
</feature>
<evidence type="ECO:0000313" key="2">
    <source>
        <dbReference type="EMBL" id="KDP22300.1"/>
    </source>
</evidence>
<evidence type="ECO:0000256" key="1">
    <source>
        <dbReference type="SAM" id="MobiDB-lite"/>
    </source>
</evidence>
<feature type="region of interest" description="Disordered" evidence="1">
    <location>
        <begin position="174"/>
        <end position="208"/>
    </location>
</feature>
<feature type="region of interest" description="Disordered" evidence="1">
    <location>
        <begin position="269"/>
        <end position="335"/>
    </location>
</feature>
<dbReference type="EMBL" id="KK915447">
    <property type="protein sequence ID" value="KDP22300.1"/>
    <property type="molecule type" value="Genomic_DNA"/>
</dbReference>
<feature type="region of interest" description="Disordered" evidence="1">
    <location>
        <begin position="424"/>
        <end position="447"/>
    </location>
</feature>
<sequence>MKMYLVQIVQENLCVAEDRISISEVPADDISNQTVGKSDPANSIDTALGILPHEHSMESRVIKDEAKSTGPGKSKKKKELNLPRRVSKRLAGLPLDPTPQLKTTNRARRAAVKQSDDIVASTGSSSHPELDSKLDVKHAFDTFKNRKRSLDTSKIRHPIEKMAAPTEHVGKLETEERVDGKPEDAVVPPTKYLTGKENDGNEKHEHTVVSSSGYLAVREENIGKIETANVADEKLGLPIDLPLVELWQDPCIAFAIRTLTGISFNNTESVQASSGSNNSEFGGVATSEHARKDDGQDERECKGVLSLGNTTNPRELAGETENSDRGDEKPGSPLNLPFGGAWADPCIEFAIKTLTGAIPLDSDMVMQDCLLTKPSSSQSQDSYDLTLQNVCEPGQTNFLCQQFGISEKSLYNQGALTEPTLPHATNMNPGFSLHHQDSDKRSRNCQR</sequence>
<dbReference type="AlphaFoldDB" id="A0A067JQM9"/>
<name>A0A067JQM9_JATCU</name>
<dbReference type="STRING" id="180498.A0A067JQM9"/>
<evidence type="ECO:0000313" key="3">
    <source>
        <dbReference type="Proteomes" id="UP000027138"/>
    </source>
</evidence>
<dbReference type="Proteomes" id="UP000027138">
    <property type="component" value="Unassembled WGS sequence"/>
</dbReference>
<feature type="compositionally biased region" description="Basic and acidic residues" evidence="1">
    <location>
        <begin position="174"/>
        <end position="184"/>
    </location>
</feature>
<feature type="region of interest" description="Disordered" evidence="1">
    <location>
        <begin position="54"/>
        <end position="130"/>
    </location>
</feature>
<feature type="compositionally biased region" description="Basic and acidic residues" evidence="1">
    <location>
        <begin position="434"/>
        <end position="447"/>
    </location>
</feature>
<feature type="compositionally biased region" description="Basic and acidic residues" evidence="1">
    <location>
        <begin position="194"/>
        <end position="207"/>
    </location>
</feature>
<feature type="compositionally biased region" description="Basic and acidic residues" evidence="1">
    <location>
        <begin position="288"/>
        <end position="302"/>
    </location>
</feature>
<accession>A0A067JQM9</accession>
<dbReference type="PANTHER" id="PTHR34067">
    <property type="entry name" value="OS04G0193200 PROTEIN"/>
    <property type="match status" value="1"/>
</dbReference>
<organism evidence="2 3">
    <name type="scientific">Jatropha curcas</name>
    <name type="common">Barbados nut</name>
    <dbReference type="NCBI Taxonomy" id="180498"/>
    <lineage>
        <taxon>Eukaryota</taxon>
        <taxon>Viridiplantae</taxon>
        <taxon>Streptophyta</taxon>
        <taxon>Embryophyta</taxon>
        <taxon>Tracheophyta</taxon>
        <taxon>Spermatophyta</taxon>
        <taxon>Magnoliopsida</taxon>
        <taxon>eudicotyledons</taxon>
        <taxon>Gunneridae</taxon>
        <taxon>Pentapetalae</taxon>
        <taxon>rosids</taxon>
        <taxon>fabids</taxon>
        <taxon>Malpighiales</taxon>
        <taxon>Euphorbiaceae</taxon>
        <taxon>Crotonoideae</taxon>
        <taxon>Jatropheae</taxon>
        <taxon>Jatropha</taxon>
    </lineage>
</organism>
<keyword evidence="3" id="KW-1185">Reference proteome</keyword>